<dbReference type="PROSITE" id="PS50977">
    <property type="entry name" value="HTH_TETR_2"/>
    <property type="match status" value="1"/>
</dbReference>
<gene>
    <name evidence="6" type="ORF">H8E19_10115</name>
</gene>
<dbReference type="InterPro" id="IPR001647">
    <property type="entry name" value="HTH_TetR"/>
</dbReference>
<dbReference type="GO" id="GO:0000976">
    <property type="term" value="F:transcription cis-regulatory region binding"/>
    <property type="evidence" value="ECO:0007669"/>
    <property type="project" value="TreeGrafter"/>
</dbReference>
<keyword evidence="1" id="KW-0805">Transcription regulation</keyword>
<dbReference type="InterPro" id="IPR041490">
    <property type="entry name" value="KstR2_TetR_C"/>
</dbReference>
<dbReference type="PRINTS" id="PR00455">
    <property type="entry name" value="HTHTETR"/>
</dbReference>
<protein>
    <submittedName>
        <fullName evidence="6">TetR/AcrR family transcriptional regulator</fullName>
    </submittedName>
</protein>
<evidence type="ECO:0000259" key="5">
    <source>
        <dbReference type="PROSITE" id="PS50977"/>
    </source>
</evidence>
<dbReference type="InterPro" id="IPR009057">
    <property type="entry name" value="Homeodomain-like_sf"/>
</dbReference>
<dbReference type="InterPro" id="IPR036271">
    <property type="entry name" value="Tet_transcr_reg_TetR-rel_C_sf"/>
</dbReference>
<dbReference type="Pfam" id="PF00440">
    <property type="entry name" value="TetR_N"/>
    <property type="match status" value="1"/>
</dbReference>
<evidence type="ECO:0000313" key="7">
    <source>
        <dbReference type="Proteomes" id="UP000650524"/>
    </source>
</evidence>
<organism evidence="6 7">
    <name type="scientific">Candidatus Desulfacyla euxinica</name>
    <dbReference type="NCBI Taxonomy" id="2841693"/>
    <lineage>
        <taxon>Bacteria</taxon>
        <taxon>Deltaproteobacteria</taxon>
        <taxon>Candidatus Desulfacyla</taxon>
    </lineage>
</organism>
<dbReference type="AlphaFoldDB" id="A0A8J6N069"/>
<evidence type="ECO:0000256" key="3">
    <source>
        <dbReference type="ARBA" id="ARBA00023163"/>
    </source>
</evidence>
<dbReference type="Pfam" id="PF17932">
    <property type="entry name" value="TetR_C_24"/>
    <property type="match status" value="1"/>
</dbReference>
<keyword evidence="3" id="KW-0804">Transcription</keyword>
<feature type="DNA-binding region" description="H-T-H motif" evidence="4">
    <location>
        <begin position="26"/>
        <end position="45"/>
    </location>
</feature>
<comment type="caution">
    <text evidence="6">The sequence shown here is derived from an EMBL/GenBank/DDBJ whole genome shotgun (WGS) entry which is preliminary data.</text>
</comment>
<name>A0A8J6N069_9DELT</name>
<sequence>MKKSPNRKILDMARALFWRKGYISTSMRDIAAAYGCKPANIYNFFPNKEEILFEVLREEMEQIISPIKHLEEDDGTSPVEQLRLVIESHLKLTLSYRRSAKLLFDISLDNLSRAKRKKIVDLRDTYDRIIRKILNRGMEIGCFRKINAKIAGFMLASMITRTRLWYHPKKGVSVEELADFIFEFAINGLKAEQAGAD</sequence>
<dbReference type="SUPFAM" id="SSF48498">
    <property type="entry name" value="Tetracyclin repressor-like, C-terminal domain"/>
    <property type="match status" value="1"/>
</dbReference>
<dbReference type="PANTHER" id="PTHR30055">
    <property type="entry name" value="HTH-TYPE TRANSCRIPTIONAL REGULATOR RUTR"/>
    <property type="match status" value="1"/>
</dbReference>
<dbReference type="Gene3D" id="1.10.10.60">
    <property type="entry name" value="Homeodomain-like"/>
    <property type="match status" value="1"/>
</dbReference>
<dbReference type="InterPro" id="IPR050109">
    <property type="entry name" value="HTH-type_TetR-like_transc_reg"/>
</dbReference>
<dbReference type="Proteomes" id="UP000650524">
    <property type="component" value="Unassembled WGS sequence"/>
</dbReference>
<dbReference type="EMBL" id="JACNJD010000233">
    <property type="protein sequence ID" value="MBC8177747.1"/>
    <property type="molecule type" value="Genomic_DNA"/>
</dbReference>
<evidence type="ECO:0000256" key="2">
    <source>
        <dbReference type="ARBA" id="ARBA00023125"/>
    </source>
</evidence>
<dbReference type="GO" id="GO:0003700">
    <property type="term" value="F:DNA-binding transcription factor activity"/>
    <property type="evidence" value="ECO:0007669"/>
    <property type="project" value="TreeGrafter"/>
</dbReference>
<evidence type="ECO:0000313" key="6">
    <source>
        <dbReference type="EMBL" id="MBC8177747.1"/>
    </source>
</evidence>
<dbReference type="Gene3D" id="1.10.357.10">
    <property type="entry name" value="Tetracycline Repressor, domain 2"/>
    <property type="match status" value="1"/>
</dbReference>
<accession>A0A8J6N069</accession>
<feature type="domain" description="HTH tetR-type" evidence="5">
    <location>
        <begin position="3"/>
        <end position="63"/>
    </location>
</feature>
<dbReference type="PANTHER" id="PTHR30055:SF240">
    <property type="entry name" value="HTH-TYPE TRANSCRIPTIONAL REGULATOR ACRR"/>
    <property type="match status" value="1"/>
</dbReference>
<dbReference type="SUPFAM" id="SSF46689">
    <property type="entry name" value="Homeodomain-like"/>
    <property type="match status" value="1"/>
</dbReference>
<reference evidence="6 7" key="1">
    <citation type="submission" date="2020-08" db="EMBL/GenBank/DDBJ databases">
        <title>Bridging the membrane lipid divide: bacteria of the FCB group superphylum have the potential to synthesize archaeal ether lipids.</title>
        <authorList>
            <person name="Villanueva L."/>
            <person name="Von Meijenfeldt F.A.B."/>
            <person name="Westbye A.B."/>
            <person name="Yadav S."/>
            <person name="Hopmans E.C."/>
            <person name="Dutilh B.E."/>
            <person name="Sinninghe Damste J.S."/>
        </authorList>
    </citation>
    <scope>NUCLEOTIDE SEQUENCE [LARGE SCALE GENOMIC DNA]</scope>
    <source>
        <strain evidence="6">NIOZ-UU27</strain>
    </source>
</reference>
<evidence type="ECO:0000256" key="4">
    <source>
        <dbReference type="PROSITE-ProRule" id="PRU00335"/>
    </source>
</evidence>
<keyword evidence="2 4" id="KW-0238">DNA-binding</keyword>
<evidence type="ECO:0000256" key="1">
    <source>
        <dbReference type="ARBA" id="ARBA00023015"/>
    </source>
</evidence>
<proteinExistence type="predicted"/>